<dbReference type="NCBIfam" id="NF004417">
    <property type="entry name" value="PRK05761.1-3"/>
    <property type="match status" value="1"/>
</dbReference>
<evidence type="ECO:0000259" key="9">
    <source>
        <dbReference type="Pfam" id="PF00136"/>
    </source>
</evidence>
<dbReference type="PROSITE" id="PS00116">
    <property type="entry name" value="DNA_POLYMERASE_B"/>
    <property type="match status" value="1"/>
</dbReference>
<protein>
    <recommendedName>
        <fullName evidence="8">DNA polymerase</fullName>
        <ecNumber evidence="8">2.7.7.7</ecNumber>
    </recommendedName>
</protein>
<sequence>MRISKIGYVASLPSETYEKVLNKPHYLLGVYYDGKMEKAILEFVDEKGERLVKIADPTRHKPYFLTSDDPSLIRERLGNLENSGVDSIEEEYKINPLTMERVRLVKVVTKDPLVVRKIRSKFNTAWEAKIKYHANYIYDNKLIPGMRYVTDFSNGVQKLVMVKPEIPQSLVEKVRELFRNEPPETVKLAEELLLLFEESPPKVKRVAVDIEVFTPFKGRVPSPKLAEYPVISIALAGSDGLKKILLLAREYKHDFDYMMEDYPVEAEVEVFDSEKDMLLEAFRIMGGYPVVLTYNGDNFDLQYLYMRAFKLGIPRSHIPLKIGEDMIRIDTSIHLDLYKFFSNRAVKNYAFGGKYQEEKLDAVSGALLGVSKIGFEETIGDISASLLVAYNYRDAEITLNLTMFSNELVWKLMILLARVSKTSIEDICRRQISNWIQNLFFWEHRKLGYLIPNKEDILRHVRSTGTKAIIEGKKYAGALVVEPPKGAFFNVVVLDIASLYPSIIKKYNLSYETVDMKWCSKTIDIVDETGRRLHEVCVDKPGLTAQLTGILRDFRVGIYKKRSKDKSLPPETLAWYEVVQRAIKVFINASYGVFGDEKFSLYSPAVAESVTAMGRKSFYTIVRKAADLGVKTLYGDTDSIFVWAPTQEQLKKLQSWILEKLGLEIEIDKSFTYVVFTGLKKNYLGRTVDGGIEIKGLVAKKRNTPEFLKDLFENILEKLRSVENPAGFIEFVEWLEDQVKTIHHDIKRKEITLDRLAIRVALTKTPSLYTKTKPPHVKAAIQLMNYGYSVEEGDIITFVKVKSKEGYKAIQLTRLQEVDPDKYIELVKSGLEQFLSAFGIRWEDIIGSGGLSELLRNHRA</sequence>
<dbReference type="Gene3D" id="3.90.1600.10">
    <property type="entry name" value="Palm domain of DNA polymerase"/>
    <property type="match status" value="1"/>
</dbReference>
<evidence type="ECO:0000256" key="6">
    <source>
        <dbReference type="ARBA" id="ARBA00023125"/>
    </source>
</evidence>
<dbReference type="SMART" id="SM00486">
    <property type="entry name" value="POLBc"/>
    <property type="match status" value="1"/>
</dbReference>
<dbReference type="Gene3D" id="3.30.342.10">
    <property type="entry name" value="DNA Polymerase, chain B, domain 1"/>
    <property type="match status" value="1"/>
</dbReference>
<dbReference type="EC" id="2.7.7.7" evidence="8"/>
<dbReference type="CDD" id="cd05783">
    <property type="entry name" value="DNA_polB_B1_exo"/>
    <property type="match status" value="1"/>
</dbReference>
<organism evidence="11 12">
    <name type="scientific">Thermosphaera chiliense</name>
    <dbReference type="NCBI Taxonomy" id="3402707"/>
    <lineage>
        <taxon>Archaea</taxon>
        <taxon>Thermoproteota</taxon>
        <taxon>Thermoprotei</taxon>
        <taxon>Desulfurococcales</taxon>
        <taxon>Desulfurococcaceae</taxon>
        <taxon>Thermosphaera</taxon>
    </lineage>
</organism>
<dbReference type="Gene3D" id="1.10.132.60">
    <property type="entry name" value="DNA polymerase family B, C-terminal domain"/>
    <property type="match status" value="1"/>
</dbReference>
<dbReference type="OrthoDB" id="323192at2157"/>
<name>A0A7M1UQK8_9CREN</name>
<dbReference type="InterPro" id="IPR012337">
    <property type="entry name" value="RNaseH-like_sf"/>
</dbReference>
<evidence type="ECO:0000256" key="4">
    <source>
        <dbReference type="ARBA" id="ARBA00022705"/>
    </source>
</evidence>
<dbReference type="EMBL" id="CP063144">
    <property type="protein sequence ID" value="QOR94528.1"/>
    <property type="molecule type" value="Genomic_DNA"/>
</dbReference>
<evidence type="ECO:0000256" key="3">
    <source>
        <dbReference type="ARBA" id="ARBA00022695"/>
    </source>
</evidence>
<gene>
    <name evidence="11" type="ORF">IMZ38_00835</name>
</gene>
<dbReference type="Pfam" id="PF00136">
    <property type="entry name" value="DNA_pol_B"/>
    <property type="match status" value="1"/>
</dbReference>
<dbReference type="Gene3D" id="3.30.420.10">
    <property type="entry name" value="Ribonuclease H-like superfamily/Ribonuclease H"/>
    <property type="match status" value="1"/>
</dbReference>
<feature type="domain" description="DNA-directed DNA polymerase family B multifunctional" evidence="9">
    <location>
        <begin position="437"/>
        <end position="812"/>
    </location>
</feature>
<dbReference type="PANTHER" id="PTHR10322:SF20">
    <property type="entry name" value="DNA POLYMERASE 1"/>
    <property type="match status" value="1"/>
</dbReference>
<dbReference type="SUPFAM" id="SSF56672">
    <property type="entry name" value="DNA/RNA polymerases"/>
    <property type="match status" value="1"/>
</dbReference>
<dbReference type="NCBIfam" id="NF004419">
    <property type="entry name" value="PRK05761.1-5"/>
    <property type="match status" value="1"/>
</dbReference>
<dbReference type="InterPro" id="IPR006133">
    <property type="entry name" value="DNA-dir_DNA_pol_B_exonuc"/>
</dbReference>
<dbReference type="FunFam" id="1.10.287.690:FF:000011">
    <property type="entry name" value="DNA polymerase"/>
    <property type="match status" value="1"/>
</dbReference>
<dbReference type="Gene3D" id="1.10.287.690">
    <property type="entry name" value="Helix hairpin bin"/>
    <property type="match status" value="1"/>
</dbReference>
<dbReference type="GO" id="GO:0006261">
    <property type="term" value="P:DNA-templated DNA replication"/>
    <property type="evidence" value="ECO:0007669"/>
    <property type="project" value="TreeGrafter"/>
</dbReference>
<evidence type="ECO:0000256" key="5">
    <source>
        <dbReference type="ARBA" id="ARBA00022932"/>
    </source>
</evidence>
<evidence type="ECO:0000256" key="1">
    <source>
        <dbReference type="ARBA" id="ARBA00005755"/>
    </source>
</evidence>
<dbReference type="InterPro" id="IPR006172">
    <property type="entry name" value="DNA-dir_DNA_pol_B"/>
</dbReference>
<keyword evidence="12" id="KW-1185">Reference proteome</keyword>
<evidence type="ECO:0000313" key="12">
    <source>
        <dbReference type="Proteomes" id="UP000593766"/>
    </source>
</evidence>
<dbReference type="RefSeq" id="WP_193436325.1">
    <property type="nucleotide sequence ID" value="NZ_CP063144.1"/>
</dbReference>
<evidence type="ECO:0000256" key="2">
    <source>
        <dbReference type="ARBA" id="ARBA00022679"/>
    </source>
</evidence>
<dbReference type="GO" id="GO:0003677">
    <property type="term" value="F:DNA binding"/>
    <property type="evidence" value="ECO:0007669"/>
    <property type="project" value="UniProtKB-KW"/>
</dbReference>
<dbReference type="PANTHER" id="PTHR10322">
    <property type="entry name" value="DNA POLYMERASE CATALYTIC SUBUNIT"/>
    <property type="match status" value="1"/>
</dbReference>
<dbReference type="InterPro" id="IPR050240">
    <property type="entry name" value="DNA_pol_type-B"/>
</dbReference>
<keyword evidence="5 8" id="KW-0239">DNA-directed DNA polymerase</keyword>
<comment type="similarity">
    <text evidence="1 8">Belongs to the DNA polymerase type-B family.</text>
</comment>
<proteinExistence type="inferred from homology"/>
<keyword evidence="2 8" id="KW-0808">Transferase</keyword>
<evidence type="ECO:0000313" key="11">
    <source>
        <dbReference type="EMBL" id="QOR94528.1"/>
    </source>
</evidence>
<dbReference type="Proteomes" id="UP000593766">
    <property type="component" value="Chromosome"/>
</dbReference>
<keyword evidence="4 8" id="KW-0235">DNA replication</keyword>
<dbReference type="SUPFAM" id="SSF53098">
    <property type="entry name" value="Ribonuclease H-like"/>
    <property type="match status" value="1"/>
</dbReference>
<reference evidence="11 12" key="1">
    <citation type="submission" date="2020-10" db="EMBL/GenBank/DDBJ databases">
        <title>Complete genome sequence of Thermosphaera aggregans strain 3507.</title>
        <authorList>
            <person name="Zayulina K.S."/>
            <person name="Elcheninov A.G."/>
            <person name="Toshchakov S.V."/>
            <person name="Kublanov I.V."/>
            <person name="Kochetkova T.V."/>
        </authorList>
    </citation>
    <scope>NUCLEOTIDE SEQUENCE [LARGE SCALE GENOMIC DNA]</scope>
    <source>
        <strain evidence="11 12">3507</strain>
    </source>
</reference>
<dbReference type="InterPro" id="IPR036397">
    <property type="entry name" value="RNaseH_sf"/>
</dbReference>
<evidence type="ECO:0000259" key="10">
    <source>
        <dbReference type="Pfam" id="PF03104"/>
    </source>
</evidence>
<dbReference type="KEGG" id="tcs:IMZ38_00835"/>
<dbReference type="InterPro" id="IPR042087">
    <property type="entry name" value="DNA_pol_B_thumb"/>
</dbReference>
<dbReference type="PRINTS" id="PR00106">
    <property type="entry name" value="DNAPOLB"/>
</dbReference>
<dbReference type="InterPro" id="IPR017964">
    <property type="entry name" value="DNA-dir_DNA_pol_B_CS"/>
</dbReference>
<dbReference type="InterPro" id="IPR006134">
    <property type="entry name" value="DNA-dir_DNA_pol_B_multi_dom"/>
</dbReference>
<keyword evidence="6 8" id="KW-0238">DNA-binding</keyword>
<dbReference type="InterPro" id="IPR043502">
    <property type="entry name" value="DNA/RNA_pol_sf"/>
</dbReference>
<comment type="catalytic activity">
    <reaction evidence="7 8">
        <text>DNA(n) + a 2'-deoxyribonucleoside 5'-triphosphate = DNA(n+1) + diphosphate</text>
        <dbReference type="Rhea" id="RHEA:22508"/>
        <dbReference type="Rhea" id="RHEA-COMP:17339"/>
        <dbReference type="Rhea" id="RHEA-COMP:17340"/>
        <dbReference type="ChEBI" id="CHEBI:33019"/>
        <dbReference type="ChEBI" id="CHEBI:61560"/>
        <dbReference type="ChEBI" id="CHEBI:173112"/>
        <dbReference type="EC" id="2.7.7.7"/>
    </reaction>
</comment>
<dbReference type="GO" id="GO:0003887">
    <property type="term" value="F:DNA-directed DNA polymerase activity"/>
    <property type="evidence" value="ECO:0007669"/>
    <property type="project" value="UniProtKB-KW"/>
</dbReference>
<keyword evidence="3 8" id="KW-0548">Nucleotidyltransferase</keyword>
<accession>A0A7M1UQK8</accession>
<dbReference type="GO" id="GO:0000166">
    <property type="term" value="F:nucleotide binding"/>
    <property type="evidence" value="ECO:0007669"/>
    <property type="project" value="InterPro"/>
</dbReference>
<feature type="domain" description="DNA-directed DNA polymerase family B exonuclease" evidence="10">
    <location>
        <begin position="125"/>
        <end position="345"/>
    </location>
</feature>
<dbReference type="InterPro" id="IPR023211">
    <property type="entry name" value="DNA_pol_palm_dom_sf"/>
</dbReference>
<dbReference type="AlphaFoldDB" id="A0A7M1UQK8"/>
<dbReference type="GeneID" id="59453919"/>
<evidence type="ECO:0000256" key="8">
    <source>
        <dbReference type="RuleBase" id="RU000442"/>
    </source>
</evidence>
<evidence type="ECO:0000256" key="7">
    <source>
        <dbReference type="ARBA" id="ARBA00049244"/>
    </source>
</evidence>
<dbReference type="Pfam" id="PF03104">
    <property type="entry name" value="DNA_pol_B_exo1"/>
    <property type="match status" value="1"/>
</dbReference>